<feature type="transmembrane region" description="Helical" evidence="1">
    <location>
        <begin position="228"/>
        <end position="250"/>
    </location>
</feature>
<feature type="transmembrane region" description="Helical" evidence="1">
    <location>
        <begin position="369"/>
        <end position="389"/>
    </location>
</feature>
<organism evidence="2 3">
    <name type="scientific">Rhodopirellula baltica SH28</name>
    <dbReference type="NCBI Taxonomy" id="993517"/>
    <lineage>
        <taxon>Bacteria</taxon>
        <taxon>Pseudomonadati</taxon>
        <taxon>Planctomycetota</taxon>
        <taxon>Planctomycetia</taxon>
        <taxon>Pirellulales</taxon>
        <taxon>Pirellulaceae</taxon>
        <taxon>Rhodopirellula</taxon>
    </lineage>
</organism>
<name>K5D8C1_RHOBT</name>
<proteinExistence type="predicted"/>
<feature type="transmembrane region" description="Helical" evidence="1">
    <location>
        <begin position="278"/>
        <end position="309"/>
    </location>
</feature>
<dbReference type="Proteomes" id="UP000007993">
    <property type="component" value="Unassembled WGS sequence"/>
</dbReference>
<gene>
    <name evidence="2" type="ORF">RBSH_05635</name>
</gene>
<protein>
    <submittedName>
        <fullName evidence="2">Membrane protein containing DUF1558</fullName>
    </submittedName>
</protein>
<feature type="transmembrane region" description="Helical" evidence="1">
    <location>
        <begin position="330"/>
        <end position="349"/>
    </location>
</feature>
<dbReference type="RefSeq" id="WP_007334995.1">
    <property type="nucleotide sequence ID" value="NZ_AMCW01000159.1"/>
</dbReference>
<feature type="transmembrane region" description="Helical" evidence="1">
    <location>
        <begin position="69"/>
        <end position="88"/>
    </location>
</feature>
<feature type="transmembrane region" description="Helical" evidence="1">
    <location>
        <begin position="125"/>
        <end position="148"/>
    </location>
</feature>
<reference evidence="2 3" key="1">
    <citation type="journal article" date="2013" name="Mar. Genomics">
        <title>Expression of sulfatases in Rhodopirellula baltica and the diversity of sulfatases in the genus Rhodopirellula.</title>
        <authorList>
            <person name="Wegner C.E."/>
            <person name="Richter-Heitmann T."/>
            <person name="Klindworth A."/>
            <person name="Klockow C."/>
            <person name="Richter M."/>
            <person name="Achstetter T."/>
            <person name="Glockner F.O."/>
            <person name="Harder J."/>
        </authorList>
    </citation>
    <scope>NUCLEOTIDE SEQUENCE [LARGE SCALE GENOMIC DNA]</scope>
    <source>
        <strain evidence="2 3">SH28</strain>
    </source>
</reference>
<accession>K5D8C1</accession>
<feature type="transmembrane region" description="Helical" evidence="1">
    <location>
        <begin position="21"/>
        <end position="42"/>
    </location>
</feature>
<keyword evidence="1" id="KW-1133">Transmembrane helix</keyword>
<comment type="caution">
    <text evidence="2">The sequence shown here is derived from an EMBL/GenBank/DDBJ whole genome shotgun (WGS) entry which is preliminary data.</text>
</comment>
<dbReference type="PATRIC" id="fig|993517.3.peg.6101"/>
<evidence type="ECO:0000256" key="1">
    <source>
        <dbReference type="SAM" id="Phobius"/>
    </source>
</evidence>
<dbReference type="EMBL" id="AMCW01000159">
    <property type="protein sequence ID" value="EKJ99048.1"/>
    <property type="molecule type" value="Genomic_DNA"/>
</dbReference>
<feature type="transmembrane region" description="Helical" evidence="1">
    <location>
        <begin position="196"/>
        <end position="216"/>
    </location>
</feature>
<evidence type="ECO:0000313" key="3">
    <source>
        <dbReference type="Proteomes" id="UP000007993"/>
    </source>
</evidence>
<feature type="transmembrane region" description="Helical" evidence="1">
    <location>
        <begin position="427"/>
        <end position="448"/>
    </location>
</feature>
<feature type="transmembrane region" description="Helical" evidence="1">
    <location>
        <begin position="492"/>
        <end position="511"/>
    </location>
</feature>
<feature type="transmembrane region" description="Helical" evidence="1">
    <location>
        <begin position="460"/>
        <end position="480"/>
    </location>
</feature>
<keyword evidence="1" id="KW-0472">Membrane</keyword>
<evidence type="ECO:0000313" key="2">
    <source>
        <dbReference type="EMBL" id="EKJ99048.1"/>
    </source>
</evidence>
<keyword evidence="1" id="KW-0812">Transmembrane</keyword>
<feature type="transmembrane region" description="Helical" evidence="1">
    <location>
        <begin position="396"/>
        <end position="421"/>
    </location>
</feature>
<dbReference type="AlphaFoldDB" id="K5D8C1"/>
<sequence>MTESKGHGILCNEQRGDGPSSFPWFSLAIGFLAIASGILWLVPAELVEKAVTIGDGETARVLAAKLRELLLPFCAIGLIASAASWILGARTKSFYDLRLHSWLAATIDDQPRPQPYASLSVSEHLFWAGCAVIAVLTYDWRTLFWGFFESDDYSMVEVARDGDFPGSLLSTHNDHVLPLLRLEFSVLYEMFGTNPFAYNLGVIASFSLMLYAGCILARECSINRIGTLAFLFLCINWSLWGEFTAGSYILQKYMQITTCGLLSCWCWIRWEKTQRPGYFAGCVFAVLIACLMNPSGYWVPCAVLVFAALRLYSRRSTHPVRDTVRDGRSLTFAVIGVVALSMAVYRYAYSLPGNNEFLTLTDNPLTLGGFVQQLFVFVSTLIATVLVPLPHHFDKVGLLVPSLLLFLVAAGTIFAFGIHGLKRELKATAVALVLVLLGITAMVCLGRPIPGINYIVASKYLGPAYVWLCLIASFCIQGLWNATSTNSRSHWRLVRMVFSILAIALLTHGAIELGARAELPFLDRDVCRNSKLREQIRERNAIGRLRSEVIAVLEQNSTENLRLPNFSGDAIAHALPELAFPWGERPSLRMLMPMLESKPRTIRCLPLNGRYDEDASDATLRESISPSFFKQLQVNELLREIAFAPVDVEILDKTPSAKDGDFQHDQNSPPNSHLSLTTAKAGGSLQLRTLTGPWNPTSYPILRLKIAERQTVKLNLVVNGEFDIRVPHSVAINSEVGTEAHLNLAPLFEYSCSGDVRHIEFVGEELAKLSIESAELGNR</sequence>